<dbReference type="InterPro" id="IPR050366">
    <property type="entry name" value="BP-dependent_transpt_permease"/>
</dbReference>
<evidence type="ECO:0000256" key="3">
    <source>
        <dbReference type="ARBA" id="ARBA00022475"/>
    </source>
</evidence>
<dbReference type="Pfam" id="PF00528">
    <property type="entry name" value="BPD_transp_1"/>
    <property type="match status" value="1"/>
</dbReference>
<feature type="transmembrane region" description="Helical" evidence="7">
    <location>
        <begin position="85"/>
        <end position="108"/>
    </location>
</feature>
<comment type="caution">
    <text evidence="9">The sequence shown here is derived from an EMBL/GenBank/DDBJ whole genome shotgun (WGS) entry which is preliminary data.</text>
</comment>
<dbReference type="SUPFAM" id="SSF161098">
    <property type="entry name" value="MetI-like"/>
    <property type="match status" value="1"/>
</dbReference>
<keyword evidence="4 7" id="KW-0812">Transmembrane</keyword>
<keyword evidence="5 7" id="KW-1133">Transmembrane helix</keyword>
<protein>
    <submittedName>
        <fullName evidence="9">ABC transporter permease</fullName>
    </submittedName>
</protein>
<accession>A0ABP7W1P7</accession>
<dbReference type="EMBL" id="BAAAZG010000025">
    <property type="protein sequence ID" value="GAA4078547.1"/>
    <property type="molecule type" value="Genomic_DNA"/>
</dbReference>
<dbReference type="PANTHER" id="PTHR43386:SF25">
    <property type="entry name" value="PEPTIDE ABC TRANSPORTER PERMEASE PROTEIN"/>
    <property type="match status" value="1"/>
</dbReference>
<evidence type="ECO:0000256" key="4">
    <source>
        <dbReference type="ARBA" id="ARBA00022692"/>
    </source>
</evidence>
<dbReference type="PROSITE" id="PS50928">
    <property type="entry name" value="ABC_TM1"/>
    <property type="match status" value="1"/>
</dbReference>
<gene>
    <name evidence="9" type="ORF">GCM10022214_40780</name>
</gene>
<evidence type="ECO:0000256" key="5">
    <source>
        <dbReference type="ARBA" id="ARBA00022989"/>
    </source>
</evidence>
<sequence length="282" mass="28642">MTAAVTAEAVRARRAPARPGLWAAALFLGLVVLAALAPGLFTDGSAVDGDPAAALMPPGADHVFGTDANGRDVFVRIVHGARPSLLVGLGATALAVAGGTALGLVAALGGRWLDELVMRLVDVVLSLPSLLLALVVLVMAGPGTLNSVCAVAVATMPVYARLVRVRAMVVRGSGYVEAATALGLPRAVVVVRHVLPNVLAPLLVLATIEVGTALVAVASLGFLGFGPQPPAPEWGAMLAAGRDYTAVAWWVAVFPGLAITLTVLSITVVGRALRRRGEGRDA</sequence>
<feature type="transmembrane region" description="Helical" evidence="7">
    <location>
        <begin position="120"/>
        <end position="139"/>
    </location>
</feature>
<dbReference type="RefSeq" id="WP_344949579.1">
    <property type="nucleotide sequence ID" value="NZ_BAAAZG010000025.1"/>
</dbReference>
<reference evidence="10" key="1">
    <citation type="journal article" date="2019" name="Int. J. Syst. Evol. Microbiol.">
        <title>The Global Catalogue of Microorganisms (GCM) 10K type strain sequencing project: providing services to taxonomists for standard genome sequencing and annotation.</title>
        <authorList>
            <consortium name="The Broad Institute Genomics Platform"/>
            <consortium name="The Broad Institute Genome Sequencing Center for Infectious Disease"/>
            <person name="Wu L."/>
            <person name="Ma J."/>
        </authorList>
    </citation>
    <scope>NUCLEOTIDE SEQUENCE [LARGE SCALE GENOMIC DNA]</scope>
    <source>
        <strain evidence="10">JCM 16702</strain>
    </source>
</reference>
<keyword evidence="2 7" id="KW-0813">Transport</keyword>
<feature type="domain" description="ABC transmembrane type-1" evidence="8">
    <location>
        <begin position="81"/>
        <end position="270"/>
    </location>
</feature>
<dbReference type="InterPro" id="IPR035906">
    <property type="entry name" value="MetI-like_sf"/>
</dbReference>
<comment type="subcellular location">
    <subcellularLocation>
        <location evidence="1 7">Cell membrane</location>
        <topology evidence="1 7">Multi-pass membrane protein</topology>
    </subcellularLocation>
</comment>
<dbReference type="CDD" id="cd06261">
    <property type="entry name" value="TM_PBP2"/>
    <property type="match status" value="1"/>
</dbReference>
<proteinExistence type="inferred from homology"/>
<keyword evidence="6 7" id="KW-0472">Membrane</keyword>
<dbReference type="PANTHER" id="PTHR43386">
    <property type="entry name" value="OLIGOPEPTIDE TRANSPORT SYSTEM PERMEASE PROTEIN APPC"/>
    <property type="match status" value="1"/>
</dbReference>
<organism evidence="9 10">
    <name type="scientific">Actinomadura miaoliensis</name>
    <dbReference type="NCBI Taxonomy" id="430685"/>
    <lineage>
        <taxon>Bacteria</taxon>
        <taxon>Bacillati</taxon>
        <taxon>Actinomycetota</taxon>
        <taxon>Actinomycetes</taxon>
        <taxon>Streptosporangiales</taxon>
        <taxon>Thermomonosporaceae</taxon>
        <taxon>Actinomadura</taxon>
    </lineage>
</organism>
<feature type="transmembrane region" description="Helical" evidence="7">
    <location>
        <begin position="145"/>
        <end position="163"/>
    </location>
</feature>
<feature type="transmembrane region" description="Helical" evidence="7">
    <location>
        <begin position="21"/>
        <end position="41"/>
    </location>
</feature>
<dbReference type="InterPro" id="IPR000515">
    <property type="entry name" value="MetI-like"/>
</dbReference>
<dbReference type="Proteomes" id="UP001500683">
    <property type="component" value="Unassembled WGS sequence"/>
</dbReference>
<keyword evidence="10" id="KW-1185">Reference proteome</keyword>
<evidence type="ECO:0000259" key="8">
    <source>
        <dbReference type="PROSITE" id="PS50928"/>
    </source>
</evidence>
<keyword evidence="3" id="KW-1003">Cell membrane</keyword>
<evidence type="ECO:0000313" key="9">
    <source>
        <dbReference type="EMBL" id="GAA4078547.1"/>
    </source>
</evidence>
<evidence type="ECO:0000313" key="10">
    <source>
        <dbReference type="Proteomes" id="UP001500683"/>
    </source>
</evidence>
<evidence type="ECO:0000256" key="1">
    <source>
        <dbReference type="ARBA" id="ARBA00004651"/>
    </source>
</evidence>
<dbReference type="Gene3D" id="1.10.3720.10">
    <property type="entry name" value="MetI-like"/>
    <property type="match status" value="1"/>
</dbReference>
<feature type="transmembrane region" description="Helical" evidence="7">
    <location>
        <begin position="246"/>
        <end position="270"/>
    </location>
</feature>
<evidence type="ECO:0000256" key="2">
    <source>
        <dbReference type="ARBA" id="ARBA00022448"/>
    </source>
</evidence>
<evidence type="ECO:0000256" key="6">
    <source>
        <dbReference type="ARBA" id="ARBA00023136"/>
    </source>
</evidence>
<comment type="similarity">
    <text evidence="7">Belongs to the binding-protein-dependent transport system permease family.</text>
</comment>
<name>A0ABP7W1P7_9ACTN</name>
<evidence type="ECO:0000256" key="7">
    <source>
        <dbReference type="RuleBase" id="RU363032"/>
    </source>
</evidence>
<feature type="transmembrane region" description="Helical" evidence="7">
    <location>
        <begin position="202"/>
        <end position="226"/>
    </location>
</feature>